<comment type="caution">
    <text evidence="2">The sequence shown here is derived from an EMBL/GenBank/DDBJ whole genome shotgun (WGS) entry which is preliminary data.</text>
</comment>
<keyword evidence="1" id="KW-0812">Transmembrane</keyword>
<dbReference type="PANTHER" id="PTHR12246">
    <property type="entry name" value="PALMITOYLTRANSFERASE ZDHHC16"/>
    <property type="match status" value="1"/>
</dbReference>
<dbReference type="AlphaFoldDB" id="A0ABD1WY97"/>
<feature type="transmembrane region" description="Helical" evidence="1">
    <location>
        <begin position="32"/>
        <end position="54"/>
    </location>
</feature>
<evidence type="ECO:0000313" key="3">
    <source>
        <dbReference type="Proteomes" id="UP001604277"/>
    </source>
</evidence>
<organism evidence="2 3">
    <name type="scientific">Forsythia ovata</name>
    <dbReference type="NCBI Taxonomy" id="205694"/>
    <lineage>
        <taxon>Eukaryota</taxon>
        <taxon>Viridiplantae</taxon>
        <taxon>Streptophyta</taxon>
        <taxon>Embryophyta</taxon>
        <taxon>Tracheophyta</taxon>
        <taxon>Spermatophyta</taxon>
        <taxon>Magnoliopsida</taxon>
        <taxon>eudicotyledons</taxon>
        <taxon>Gunneridae</taxon>
        <taxon>Pentapetalae</taxon>
        <taxon>asterids</taxon>
        <taxon>lamiids</taxon>
        <taxon>Lamiales</taxon>
        <taxon>Oleaceae</taxon>
        <taxon>Forsythieae</taxon>
        <taxon>Forsythia</taxon>
    </lineage>
</organism>
<dbReference type="InterPro" id="IPR039859">
    <property type="entry name" value="PFA4/ZDH16/20/ERF2-like"/>
</dbReference>
<gene>
    <name evidence="2" type="ORF">Fot_08141</name>
</gene>
<keyword evidence="1" id="KW-0472">Membrane</keyword>
<keyword evidence="3" id="KW-1185">Reference proteome</keyword>
<proteinExistence type="predicted"/>
<sequence>MEDGGCCKRLMVLIVGSLIAGSQKDAEGSLRIIYIISGLFLIPVSLVLSIFLVWHIYLMLQNKTTIEYYEGVRAKFHAGKGGHLYSHPYDMGAYENLISILGPNYLCWICPTPGSGRVSSGLRFRTKYDRRIGKNP</sequence>
<protein>
    <recommendedName>
        <fullName evidence="4">S-acyltransferase</fullName>
    </recommendedName>
</protein>
<name>A0ABD1WY97_9LAMI</name>
<evidence type="ECO:0000313" key="2">
    <source>
        <dbReference type="EMBL" id="KAL2554522.1"/>
    </source>
</evidence>
<evidence type="ECO:0008006" key="4">
    <source>
        <dbReference type="Google" id="ProtNLM"/>
    </source>
</evidence>
<dbReference type="Proteomes" id="UP001604277">
    <property type="component" value="Unassembled WGS sequence"/>
</dbReference>
<keyword evidence="1" id="KW-1133">Transmembrane helix</keyword>
<dbReference type="EMBL" id="JBFOLJ010000002">
    <property type="protein sequence ID" value="KAL2554522.1"/>
    <property type="molecule type" value="Genomic_DNA"/>
</dbReference>
<accession>A0ABD1WY97</accession>
<evidence type="ECO:0000256" key="1">
    <source>
        <dbReference type="SAM" id="Phobius"/>
    </source>
</evidence>
<reference evidence="3" key="1">
    <citation type="submission" date="2024-07" db="EMBL/GenBank/DDBJ databases">
        <title>Two chromosome-level genome assemblies of Korean endemic species Abeliophyllum distichum and Forsythia ovata (Oleaceae).</title>
        <authorList>
            <person name="Jang H."/>
        </authorList>
    </citation>
    <scope>NUCLEOTIDE SEQUENCE [LARGE SCALE GENOMIC DNA]</scope>
</reference>